<dbReference type="InterPro" id="IPR015202">
    <property type="entry name" value="GO-like_E_set"/>
</dbReference>
<feature type="domain" description="Galactose oxidase-like Early set" evidence="1">
    <location>
        <begin position="6"/>
        <end position="76"/>
    </location>
</feature>
<dbReference type="InterPro" id="IPR013783">
    <property type="entry name" value="Ig-like_fold"/>
</dbReference>
<gene>
    <name evidence="2" type="ORF">K6K41_07700</name>
</gene>
<dbReference type="InterPro" id="IPR014756">
    <property type="entry name" value="Ig_E-set"/>
</dbReference>
<protein>
    <submittedName>
        <fullName evidence="2">DUF1929 domain-containing protein</fullName>
    </submittedName>
</protein>
<evidence type="ECO:0000313" key="2">
    <source>
        <dbReference type="EMBL" id="QZO02573.1"/>
    </source>
</evidence>
<dbReference type="CDD" id="cd02851">
    <property type="entry name" value="E_set_GO_C"/>
    <property type="match status" value="1"/>
</dbReference>
<dbReference type="Pfam" id="PF09118">
    <property type="entry name" value="GO-like_E_set"/>
    <property type="match status" value="1"/>
</dbReference>
<sequence>MTTDRPVASFAIVRLSAVTHTVNNDQRRLALPIASVEGLTYALKLPDDRGTLIAGDWMLFAIDAAGVPSVAKVVRMK</sequence>
<dbReference type="EMBL" id="CP081869">
    <property type="protein sequence ID" value="QZO02573.1"/>
    <property type="molecule type" value="Genomic_DNA"/>
</dbReference>
<proteinExistence type="predicted"/>
<dbReference type="Gene3D" id="2.60.40.10">
    <property type="entry name" value="Immunoglobulins"/>
    <property type="match status" value="1"/>
</dbReference>
<dbReference type="Proteomes" id="UP000825701">
    <property type="component" value="Chromosome"/>
</dbReference>
<dbReference type="AlphaFoldDB" id="A0A9E6RCZ3"/>
<organism evidence="2 3">
    <name type="scientific">Chenggangzhangella methanolivorans</name>
    <dbReference type="NCBI Taxonomy" id="1437009"/>
    <lineage>
        <taxon>Bacteria</taxon>
        <taxon>Pseudomonadati</taxon>
        <taxon>Pseudomonadota</taxon>
        <taxon>Alphaproteobacteria</taxon>
        <taxon>Hyphomicrobiales</taxon>
        <taxon>Methylopilaceae</taxon>
        <taxon>Chenggangzhangella</taxon>
    </lineage>
</organism>
<reference evidence="2" key="1">
    <citation type="submission" date="2021-08" db="EMBL/GenBank/DDBJ databases">
        <authorList>
            <person name="Zhang H."/>
            <person name="Xu M."/>
            <person name="Yu Z."/>
            <person name="Yang L."/>
            <person name="Cai Y."/>
        </authorList>
    </citation>
    <scope>NUCLEOTIDE SEQUENCE</scope>
    <source>
        <strain evidence="2">CHL1</strain>
    </source>
</reference>
<accession>A0A9E6RCZ3</accession>
<dbReference type="SUPFAM" id="SSF81296">
    <property type="entry name" value="E set domains"/>
    <property type="match status" value="1"/>
</dbReference>
<dbReference type="KEGG" id="cmet:K6K41_07700"/>
<evidence type="ECO:0000313" key="3">
    <source>
        <dbReference type="Proteomes" id="UP000825701"/>
    </source>
</evidence>
<evidence type="ECO:0000259" key="1">
    <source>
        <dbReference type="Pfam" id="PF09118"/>
    </source>
</evidence>
<keyword evidence="3" id="KW-1185">Reference proteome</keyword>
<name>A0A9E6RCZ3_9HYPH</name>
<dbReference type="RefSeq" id="WP_261404610.1">
    <property type="nucleotide sequence ID" value="NZ_CP081869.1"/>
</dbReference>